<evidence type="ECO:0000259" key="5">
    <source>
        <dbReference type="PROSITE" id="PS51194"/>
    </source>
</evidence>
<keyword evidence="2" id="KW-0479">Metal-binding</keyword>
<dbReference type="Gene3D" id="3.40.50.10810">
    <property type="entry name" value="Tandem AAA-ATPase domain"/>
    <property type="match status" value="1"/>
</dbReference>
<dbReference type="GO" id="GO:0004386">
    <property type="term" value="F:helicase activity"/>
    <property type="evidence" value="ECO:0007669"/>
    <property type="project" value="UniProtKB-KW"/>
</dbReference>
<keyword evidence="6" id="KW-0067">ATP-binding</keyword>
<name>H0QX11_9ACTN</name>
<dbReference type="PANTHER" id="PTHR10799">
    <property type="entry name" value="SNF2/RAD54 HELICASE FAMILY"/>
    <property type="match status" value="1"/>
</dbReference>
<keyword evidence="2" id="KW-0862">Zinc</keyword>
<dbReference type="InterPro" id="IPR007527">
    <property type="entry name" value="Znf_SWIM"/>
</dbReference>
<feature type="domain" description="SWIM-type" evidence="3">
    <location>
        <begin position="57"/>
        <end position="96"/>
    </location>
</feature>
<dbReference type="GO" id="GO:0016787">
    <property type="term" value="F:hydrolase activity"/>
    <property type="evidence" value="ECO:0007669"/>
    <property type="project" value="UniProtKB-KW"/>
</dbReference>
<feature type="domain" description="Helicase C-terminal" evidence="5">
    <location>
        <begin position="944"/>
        <end position="1094"/>
    </location>
</feature>
<dbReference type="STRING" id="1077974.GOEFS_028_00260"/>
<gene>
    <name evidence="6" type="ORF">GOEFS_028_00260</name>
</gene>
<dbReference type="RefSeq" id="WP_007316700.1">
    <property type="nucleotide sequence ID" value="NZ_BAEH01000028.1"/>
</dbReference>
<keyword evidence="6" id="KW-0547">Nucleotide-binding</keyword>
<evidence type="ECO:0000313" key="6">
    <source>
        <dbReference type="EMBL" id="GAB17362.1"/>
    </source>
</evidence>
<dbReference type="InterPro" id="IPR027417">
    <property type="entry name" value="P-loop_NTPase"/>
</dbReference>
<dbReference type="AlphaFoldDB" id="H0QX11"/>
<reference evidence="6 7" key="1">
    <citation type="submission" date="2011-12" db="EMBL/GenBank/DDBJ databases">
        <title>Whole genome shotgun sequence of Gordonia effusa NBRC 100432.</title>
        <authorList>
            <person name="Yoshida I."/>
            <person name="Takarada H."/>
            <person name="Hosoyama A."/>
            <person name="Tsuchikane K."/>
            <person name="Katsumata H."/>
            <person name="Yamazaki S."/>
            <person name="Fujita N."/>
        </authorList>
    </citation>
    <scope>NUCLEOTIDE SEQUENCE [LARGE SCALE GENOMIC DNA]</scope>
    <source>
        <strain evidence="6 7">NBRC 100432</strain>
    </source>
</reference>
<dbReference type="SMART" id="SM00487">
    <property type="entry name" value="DEXDc"/>
    <property type="match status" value="1"/>
</dbReference>
<proteinExistence type="predicted"/>
<evidence type="ECO:0000259" key="3">
    <source>
        <dbReference type="PROSITE" id="PS50966"/>
    </source>
</evidence>
<dbReference type="PROSITE" id="PS50966">
    <property type="entry name" value="ZF_SWIM"/>
    <property type="match status" value="1"/>
</dbReference>
<dbReference type="PROSITE" id="PS51194">
    <property type="entry name" value="HELICASE_CTER"/>
    <property type="match status" value="1"/>
</dbReference>
<dbReference type="InterPro" id="IPR049730">
    <property type="entry name" value="SNF2/RAD54-like_C"/>
</dbReference>
<keyword evidence="7" id="KW-1185">Reference proteome</keyword>
<evidence type="ECO:0000313" key="7">
    <source>
        <dbReference type="Proteomes" id="UP000035034"/>
    </source>
</evidence>
<dbReference type="Proteomes" id="UP000035034">
    <property type="component" value="Unassembled WGS sequence"/>
</dbReference>
<dbReference type="InterPro" id="IPR014001">
    <property type="entry name" value="Helicase_ATP-bd"/>
</dbReference>
<comment type="caution">
    <text evidence="6">The sequence shown here is derived from an EMBL/GenBank/DDBJ whole genome shotgun (WGS) entry which is preliminary data.</text>
</comment>
<protein>
    <submittedName>
        <fullName evidence="6">Putative helicase</fullName>
    </submittedName>
</protein>
<dbReference type="GO" id="GO:0008270">
    <property type="term" value="F:zinc ion binding"/>
    <property type="evidence" value="ECO:0007669"/>
    <property type="project" value="UniProtKB-KW"/>
</dbReference>
<dbReference type="PROSITE" id="PS51192">
    <property type="entry name" value="HELICASE_ATP_BIND_1"/>
    <property type="match status" value="1"/>
</dbReference>
<dbReference type="Gene3D" id="3.40.50.300">
    <property type="entry name" value="P-loop containing nucleotide triphosphate hydrolases"/>
    <property type="match status" value="1"/>
</dbReference>
<dbReference type="EMBL" id="BAEH01000028">
    <property type="protein sequence ID" value="GAB17362.1"/>
    <property type="molecule type" value="Genomic_DNA"/>
</dbReference>
<dbReference type="SMART" id="SM00490">
    <property type="entry name" value="HELICc"/>
    <property type="match status" value="1"/>
</dbReference>
<organism evidence="6 7">
    <name type="scientific">Gordonia effusa NBRC 100432</name>
    <dbReference type="NCBI Taxonomy" id="1077974"/>
    <lineage>
        <taxon>Bacteria</taxon>
        <taxon>Bacillati</taxon>
        <taxon>Actinomycetota</taxon>
        <taxon>Actinomycetes</taxon>
        <taxon>Mycobacteriales</taxon>
        <taxon>Gordoniaceae</taxon>
        <taxon>Gordonia</taxon>
    </lineage>
</organism>
<dbReference type="Pfam" id="PF00271">
    <property type="entry name" value="Helicase_C"/>
    <property type="match status" value="1"/>
</dbReference>
<dbReference type="Pfam" id="PF04434">
    <property type="entry name" value="SWIM"/>
    <property type="match status" value="1"/>
</dbReference>
<keyword evidence="6" id="KW-0347">Helicase</keyword>
<accession>H0QX11</accession>
<dbReference type="eggNOG" id="COG0553">
    <property type="taxonomic scope" value="Bacteria"/>
</dbReference>
<keyword evidence="1" id="KW-0378">Hydrolase</keyword>
<evidence type="ECO:0000256" key="1">
    <source>
        <dbReference type="ARBA" id="ARBA00022801"/>
    </source>
</evidence>
<dbReference type="InterPro" id="IPR000330">
    <property type="entry name" value="SNF2_N"/>
</dbReference>
<dbReference type="Pfam" id="PF00176">
    <property type="entry name" value="SNF2-rel_dom"/>
    <property type="match status" value="1"/>
</dbReference>
<dbReference type="OrthoDB" id="9760715at2"/>
<dbReference type="InterPro" id="IPR038718">
    <property type="entry name" value="SNF2-like_sf"/>
</dbReference>
<evidence type="ECO:0000256" key="2">
    <source>
        <dbReference type="PROSITE-ProRule" id="PRU00325"/>
    </source>
</evidence>
<feature type="domain" description="Helicase ATP-binding" evidence="4">
    <location>
        <begin position="661"/>
        <end position="823"/>
    </location>
</feature>
<sequence length="1110" mass="122057">MPTASGYTVNDLLRSFSAGAIERGTEYARQNRISGAEWSPDKHRLVANCRGSGGHGYRTVIDFALHTTPPTVVNARCSCPVGYDCKHAVALIVVEGAKILGEDDGAMWRQYLAEIQADGAPADVDASALPLGLMFTKRAIRDAVAIVEFRPVTLGPRGKWIKTKATWKSLSTASHRQYDSRQVMALHDILRSLTGTTGYFNRDTLTLTTAPPDFWRALSDAVKAGVVLASEGFDTSTVALADEFTLTLDVVRENTGLRLLPKAQLDDRVLDSHQLLTIGRPRASGAFIADDTTLWIGPFASPLTATETSLFANRQSIPIPDDDVLEFADALPTLRRHREVHMPDAVWQPPVISAPTPTLMVTADEHGANLSWHVSYEIDGNTSIFDAGAPARSDRTRDGTAESAAWQSVRPHIERVAAGCATWRHQAIDYIHTHPGLMRATEAFSVLSAISTAPSIDEALALAPLQMLRAPLRIGSAETAVLRNETVPKIETDDTLRVQWRGIDVDYRPPQAPPQISFSAGEDDRTPDNDWLDLSINLNVDDHVLPISDVIAELASGATHMVLGDGTYFSLETPELSRLGDLLAEARALGEFDREKVSTGTLNVTLWEELLELGVVDEQILAWQERCKRLSAARPPQPVEPPAGLNAQLRHYQRDGLDWLSFLWDNQLGGILADDMGLGKTLQTLALISRAVAADPTARFLVVAPTSVIANWAAEVRRFTPGLGVCEVVSTRGRARQSLTDQIGSANIVVTSYTLLRLDFDAFDTIEWSGAIFDEAQFIKNHNGKTHKSARRIRASFKLAITGTPMENNLMELWSLLSVSAPGLFRSPVTFREHFAKPIEAGQAPEQLEVLRRRIRPLMLRRKKTEVVTDLPPKQEQVLTLPLGSKHRKIYDTQLARERQKVLGLLDDWESNQFLILSALTRLRQLSLHPGLVDAEQRDVSSAKVEYLAEQVPELLAEGHSALIFSTFTGFLRLLRETFDAAGIAYAYLDGSMSAKQRKAAVDDFTAGRVSVFLISLKAGGFGLNLTQADYCFVCDPWWNPAAEAQAVDRVHRIGQQRPVNVYRLVSGATIEEKVVELQDRKRELFTAVVDDGDAFSTGITADDVRGLLG</sequence>
<dbReference type="SUPFAM" id="SSF52540">
    <property type="entry name" value="P-loop containing nucleoside triphosphate hydrolases"/>
    <property type="match status" value="2"/>
</dbReference>
<keyword evidence="2" id="KW-0863">Zinc-finger</keyword>
<dbReference type="GO" id="GO:0005524">
    <property type="term" value="F:ATP binding"/>
    <property type="evidence" value="ECO:0007669"/>
    <property type="project" value="InterPro"/>
</dbReference>
<evidence type="ECO:0000259" key="4">
    <source>
        <dbReference type="PROSITE" id="PS51192"/>
    </source>
</evidence>
<dbReference type="InterPro" id="IPR001650">
    <property type="entry name" value="Helicase_C-like"/>
</dbReference>
<dbReference type="CDD" id="cd18793">
    <property type="entry name" value="SF2_C_SNF"/>
    <property type="match status" value="1"/>
</dbReference>